<keyword evidence="3" id="KW-1185">Reference proteome</keyword>
<feature type="signal peptide" evidence="1">
    <location>
        <begin position="1"/>
        <end position="26"/>
    </location>
</feature>
<gene>
    <name evidence="2" type="ORF">HGA13_26500</name>
</gene>
<keyword evidence="1" id="KW-0732">Signal</keyword>
<dbReference type="EMBL" id="JAAXOO010000007">
    <property type="protein sequence ID" value="NKY36594.1"/>
    <property type="molecule type" value="Genomic_DNA"/>
</dbReference>
<evidence type="ECO:0000313" key="3">
    <source>
        <dbReference type="Proteomes" id="UP000565715"/>
    </source>
</evidence>
<dbReference type="RefSeq" id="WP_068038707.1">
    <property type="nucleotide sequence ID" value="NZ_JAAXOO010000007.1"/>
</dbReference>
<comment type="caution">
    <text evidence="2">The sequence shown here is derived from an EMBL/GenBank/DDBJ whole genome shotgun (WGS) entry which is preliminary data.</text>
</comment>
<evidence type="ECO:0000256" key="1">
    <source>
        <dbReference type="SAM" id="SignalP"/>
    </source>
</evidence>
<dbReference type="Proteomes" id="UP000565715">
    <property type="component" value="Unassembled WGS sequence"/>
</dbReference>
<organism evidence="2 3">
    <name type="scientific">Nocardia speluncae</name>
    <dbReference type="NCBI Taxonomy" id="419477"/>
    <lineage>
        <taxon>Bacteria</taxon>
        <taxon>Bacillati</taxon>
        <taxon>Actinomycetota</taxon>
        <taxon>Actinomycetes</taxon>
        <taxon>Mycobacteriales</taxon>
        <taxon>Nocardiaceae</taxon>
        <taxon>Nocardia</taxon>
    </lineage>
</organism>
<sequence length="149" mass="15113">MTARMTAIALPAAATALTVGALTATAAPAAADGGTFQPVYSLAQGACVAQLDTSVNGDAYPEHAAFTVSTIMFGVGPCTLPVTLNWRNLDTGATGSVTRTANGPGHWMNDGRSALFRPGVGRFTATITVGAAHVPEPGSVDFTVTEYRG</sequence>
<feature type="chain" id="PRO_5039593515" evidence="1">
    <location>
        <begin position="27"/>
        <end position="149"/>
    </location>
</feature>
<accession>A0A846XSP3</accession>
<reference evidence="2 3" key="1">
    <citation type="submission" date="2020-04" db="EMBL/GenBank/DDBJ databases">
        <title>MicrobeNet Type strains.</title>
        <authorList>
            <person name="Nicholson A.C."/>
        </authorList>
    </citation>
    <scope>NUCLEOTIDE SEQUENCE [LARGE SCALE GENOMIC DNA]</scope>
    <source>
        <strain evidence="2 3">DSM 45078</strain>
    </source>
</reference>
<name>A0A846XSP3_9NOCA</name>
<evidence type="ECO:0000313" key="2">
    <source>
        <dbReference type="EMBL" id="NKY36594.1"/>
    </source>
</evidence>
<proteinExistence type="predicted"/>
<dbReference type="AlphaFoldDB" id="A0A846XSP3"/>
<protein>
    <submittedName>
        <fullName evidence="2">Uncharacterized protein</fullName>
    </submittedName>
</protein>